<dbReference type="InterPro" id="IPR036291">
    <property type="entry name" value="NAD(P)-bd_dom_sf"/>
</dbReference>
<dbReference type="PANTHER" id="PTHR43899:SF13">
    <property type="entry name" value="RH59310P"/>
    <property type="match status" value="1"/>
</dbReference>
<evidence type="ECO:0000256" key="2">
    <source>
        <dbReference type="ARBA" id="ARBA00006484"/>
    </source>
</evidence>
<dbReference type="CDD" id="cd05356">
    <property type="entry name" value="17beta-HSD1_like_SDR_c"/>
    <property type="match status" value="1"/>
</dbReference>
<keyword evidence="3" id="KW-0444">Lipid biosynthesis</keyword>
<organism evidence="7 8">
    <name type="scientific">Clavelina lepadiformis</name>
    <name type="common">Light-bulb sea squirt</name>
    <name type="synonym">Ascidia lepadiformis</name>
    <dbReference type="NCBI Taxonomy" id="159417"/>
    <lineage>
        <taxon>Eukaryota</taxon>
        <taxon>Metazoa</taxon>
        <taxon>Chordata</taxon>
        <taxon>Tunicata</taxon>
        <taxon>Ascidiacea</taxon>
        <taxon>Aplousobranchia</taxon>
        <taxon>Clavelinidae</taxon>
        <taxon>Clavelina</taxon>
    </lineage>
</organism>
<keyword evidence="6" id="KW-0472">Membrane</keyword>
<reference evidence="7 8" key="1">
    <citation type="submission" date="2024-02" db="EMBL/GenBank/DDBJ databases">
        <authorList>
            <person name="Daric V."/>
            <person name="Darras S."/>
        </authorList>
    </citation>
    <scope>NUCLEOTIDE SEQUENCE [LARGE SCALE GENOMIC DNA]</scope>
</reference>
<proteinExistence type="inferred from homology"/>
<evidence type="ECO:0000256" key="5">
    <source>
        <dbReference type="RuleBase" id="RU000363"/>
    </source>
</evidence>
<keyword evidence="4" id="KW-0560">Oxidoreductase</keyword>
<comment type="caution">
    <text evidence="7">The sequence shown here is derived from an EMBL/GenBank/DDBJ whole genome shotgun (WGS) entry which is preliminary data.</text>
</comment>
<dbReference type="PIRSF" id="PIRSF000126">
    <property type="entry name" value="11-beta-HSD1"/>
    <property type="match status" value="1"/>
</dbReference>
<keyword evidence="6" id="KW-0812">Transmembrane</keyword>
<comment type="similarity">
    <text evidence="2 5">Belongs to the short-chain dehydrogenases/reductases (SDR) family.</text>
</comment>
<feature type="transmembrane region" description="Helical" evidence="6">
    <location>
        <begin position="6"/>
        <end position="23"/>
    </location>
</feature>
<accession>A0ABP0FII7</accession>
<gene>
    <name evidence="7" type="ORF">CVLEPA_LOCUS8100</name>
</gene>
<dbReference type="PROSITE" id="PS00061">
    <property type="entry name" value="ADH_SHORT"/>
    <property type="match status" value="1"/>
</dbReference>
<dbReference type="Gene3D" id="3.40.50.720">
    <property type="entry name" value="NAD(P)-binding Rossmann-like Domain"/>
    <property type="match status" value="1"/>
</dbReference>
<keyword evidence="3" id="KW-0443">Lipid metabolism</keyword>
<evidence type="ECO:0000313" key="7">
    <source>
        <dbReference type="EMBL" id="CAK8678152.1"/>
    </source>
</evidence>
<evidence type="ECO:0000256" key="4">
    <source>
        <dbReference type="ARBA" id="ARBA00023002"/>
    </source>
</evidence>
<evidence type="ECO:0000256" key="3">
    <source>
        <dbReference type="ARBA" id="ARBA00022955"/>
    </source>
</evidence>
<dbReference type="InterPro" id="IPR020904">
    <property type="entry name" value="Sc_DH/Rdtase_CS"/>
</dbReference>
<dbReference type="PANTHER" id="PTHR43899">
    <property type="entry name" value="RH59310P"/>
    <property type="match status" value="1"/>
</dbReference>
<dbReference type="Proteomes" id="UP001642483">
    <property type="component" value="Unassembled WGS sequence"/>
</dbReference>
<protein>
    <submittedName>
        <fullName evidence="7">Uncharacterized protein</fullName>
    </submittedName>
</protein>
<dbReference type="PRINTS" id="PR00080">
    <property type="entry name" value="SDRFAMILY"/>
</dbReference>
<dbReference type="SUPFAM" id="SSF51735">
    <property type="entry name" value="NAD(P)-binding Rossmann-fold domains"/>
    <property type="match status" value="1"/>
</dbReference>
<dbReference type="InterPro" id="IPR002347">
    <property type="entry name" value="SDR_fam"/>
</dbReference>
<sequence length="304" mass="34507">MDCSIFQYIGILTFSYFIVKLVLKLREGFRLYFFSTYPDFSQYGKWSVVTGPTSGIGKATAFQLASRGQNIVLISRNQEKLKKVASEIERKYNVQTKWLTIDFSLDEEIYDQITDFLQGLDIGTLVNNVGIDQKLSKFLDIPNLSMLIRNIIRVNVISAVKMTQIVLPGMVERKRGLILNISSISAVKPTSYLLMYSATKTFLNFFSQGLSYEYKSKGITIQSCMPSLVQSNLTKILPRYKKIVSAEDYCKSWLATVDKTRWTHGCLTHAFQGCLARLISTDLYHTMILASVKKIMAAPTKKTE</sequence>
<dbReference type="InterPro" id="IPR051019">
    <property type="entry name" value="VLCFA-Steroid_DH"/>
</dbReference>
<dbReference type="Pfam" id="PF00106">
    <property type="entry name" value="adh_short"/>
    <property type="match status" value="1"/>
</dbReference>
<comment type="subcellular location">
    <subcellularLocation>
        <location evidence="1">Endoplasmic reticulum</location>
    </subcellularLocation>
</comment>
<dbReference type="PRINTS" id="PR00081">
    <property type="entry name" value="GDHRDH"/>
</dbReference>
<dbReference type="EMBL" id="CAWYQH010000046">
    <property type="protein sequence ID" value="CAK8678152.1"/>
    <property type="molecule type" value="Genomic_DNA"/>
</dbReference>
<name>A0ABP0FII7_CLALP</name>
<keyword evidence="6" id="KW-1133">Transmembrane helix</keyword>
<evidence type="ECO:0000256" key="6">
    <source>
        <dbReference type="SAM" id="Phobius"/>
    </source>
</evidence>
<keyword evidence="3" id="KW-0752">Steroid biosynthesis</keyword>
<evidence type="ECO:0000256" key="1">
    <source>
        <dbReference type="ARBA" id="ARBA00004240"/>
    </source>
</evidence>
<evidence type="ECO:0000313" key="8">
    <source>
        <dbReference type="Proteomes" id="UP001642483"/>
    </source>
</evidence>
<keyword evidence="8" id="KW-1185">Reference proteome</keyword>